<evidence type="ECO:0000256" key="10">
    <source>
        <dbReference type="RuleBase" id="RU363013"/>
    </source>
</evidence>
<comment type="subcellular location">
    <subcellularLocation>
        <location evidence="9 10">Cytoplasm</location>
    </subcellularLocation>
</comment>
<dbReference type="GO" id="GO:0046166">
    <property type="term" value="P:glyceraldehyde-3-phosphate biosynthetic process"/>
    <property type="evidence" value="ECO:0007669"/>
    <property type="project" value="TreeGrafter"/>
</dbReference>
<dbReference type="PANTHER" id="PTHR21139">
    <property type="entry name" value="TRIOSEPHOSPHATE ISOMERASE"/>
    <property type="match status" value="1"/>
</dbReference>
<reference evidence="12" key="1">
    <citation type="journal article" date="2015" name="MBio">
        <title>Genome-Resolved Metagenomic Analysis Reveals Roles for Candidate Phyla and Other Microbial Community Members in Biogeochemical Transformations in Oil Reservoirs.</title>
        <authorList>
            <person name="Hu P."/>
            <person name="Tom L."/>
            <person name="Singh A."/>
            <person name="Thomas B.C."/>
            <person name="Baker B.J."/>
            <person name="Piceno Y.M."/>
            <person name="Andersen G.L."/>
            <person name="Banfield J.F."/>
        </authorList>
    </citation>
    <scope>NUCLEOTIDE SEQUENCE [LARGE SCALE GENOMIC DNA]</scope>
</reference>
<dbReference type="GO" id="GO:0006096">
    <property type="term" value="P:glycolytic process"/>
    <property type="evidence" value="ECO:0007669"/>
    <property type="project" value="UniProtKB-UniRule"/>
</dbReference>
<feature type="binding site" evidence="9">
    <location>
        <position position="209"/>
    </location>
    <ligand>
        <name>substrate</name>
    </ligand>
</feature>
<comment type="catalytic activity">
    <reaction evidence="9 10">
        <text>D-glyceraldehyde 3-phosphate = dihydroxyacetone phosphate</text>
        <dbReference type="Rhea" id="RHEA:18585"/>
        <dbReference type="ChEBI" id="CHEBI:57642"/>
        <dbReference type="ChEBI" id="CHEBI:59776"/>
        <dbReference type="EC" id="5.3.1.1"/>
    </reaction>
</comment>
<keyword evidence="5 9" id="KW-0312">Gluconeogenesis</keyword>
<comment type="subunit">
    <text evidence="9 10">Homodimer.</text>
</comment>
<evidence type="ECO:0000256" key="7">
    <source>
        <dbReference type="ARBA" id="ARBA00023152"/>
    </source>
</evidence>
<dbReference type="GO" id="GO:0019563">
    <property type="term" value="P:glycerol catabolic process"/>
    <property type="evidence" value="ECO:0007669"/>
    <property type="project" value="TreeGrafter"/>
</dbReference>
<dbReference type="EMBL" id="LGFO01000037">
    <property type="protein sequence ID" value="KUK36828.1"/>
    <property type="molecule type" value="Genomic_DNA"/>
</dbReference>
<dbReference type="UniPathway" id="UPA00138"/>
<evidence type="ECO:0000256" key="8">
    <source>
        <dbReference type="ARBA" id="ARBA00023235"/>
    </source>
</evidence>
<evidence type="ECO:0000256" key="3">
    <source>
        <dbReference type="ARBA" id="ARBA00011940"/>
    </source>
</evidence>
<evidence type="ECO:0000256" key="6">
    <source>
        <dbReference type="ARBA" id="ARBA00022490"/>
    </source>
</evidence>
<dbReference type="SUPFAM" id="SSF51351">
    <property type="entry name" value="Triosephosphate isomerase (TIM)"/>
    <property type="match status" value="1"/>
</dbReference>
<feature type="binding site" evidence="9">
    <location>
        <begin position="230"/>
        <end position="231"/>
    </location>
    <ligand>
        <name>substrate</name>
    </ligand>
</feature>
<dbReference type="GO" id="GO:0005829">
    <property type="term" value="C:cytosol"/>
    <property type="evidence" value="ECO:0007669"/>
    <property type="project" value="TreeGrafter"/>
</dbReference>
<evidence type="ECO:0000256" key="5">
    <source>
        <dbReference type="ARBA" id="ARBA00022432"/>
    </source>
</evidence>
<evidence type="ECO:0000256" key="1">
    <source>
        <dbReference type="ARBA" id="ARBA00004680"/>
    </source>
</evidence>
<dbReference type="InterPro" id="IPR013785">
    <property type="entry name" value="Aldolase_TIM"/>
</dbReference>
<keyword evidence="6 9" id="KW-0963">Cytoplasm</keyword>
<dbReference type="InterPro" id="IPR035990">
    <property type="entry name" value="TIM_sf"/>
</dbReference>
<keyword evidence="7 9" id="KW-0324">Glycolysis</keyword>
<dbReference type="PANTHER" id="PTHR21139:SF42">
    <property type="entry name" value="TRIOSEPHOSPHATE ISOMERASE"/>
    <property type="match status" value="1"/>
</dbReference>
<dbReference type="AlphaFoldDB" id="A0A101FGV8"/>
<dbReference type="PATRIC" id="fig|85874.4.peg.1613"/>
<organism evidence="11 12">
    <name type="scientific">Thermacetogenium phaeum</name>
    <dbReference type="NCBI Taxonomy" id="85874"/>
    <lineage>
        <taxon>Bacteria</taxon>
        <taxon>Bacillati</taxon>
        <taxon>Bacillota</taxon>
        <taxon>Clostridia</taxon>
        <taxon>Thermoanaerobacterales</taxon>
        <taxon>Thermoanaerobacteraceae</taxon>
        <taxon>Thermacetogenium</taxon>
    </lineage>
</organism>
<dbReference type="UniPathway" id="UPA00109">
    <property type="reaction ID" value="UER00189"/>
</dbReference>
<comment type="function">
    <text evidence="9">Involved in the gluconeogenesis. Catalyzes stereospecifically the conversion of dihydroxyacetone phosphate (DHAP) to D-glyceraldehyde-3-phosphate (G3P).</text>
</comment>
<feature type="active site" description="Proton acceptor" evidence="9">
    <location>
        <position position="163"/>
    </location>
</feature>
<sequence length="254" mass="27527">MVAGNWKMHKTPAEAGNFARLLRERVTPGRGVEVIICPPFPALAAVATKLAGSEIGWGAQNMHWEPEGAYTGEVSGPMLQAMGCRYVILGHSERRSYFRETDGEIRKKVGAALACGLRPIFCLGENLDTRRSGKAVDFCRRQFKDVLEGMDIGDPDALVVAYEPVWAIGTGKTATPADAVEVIGALREEAAHLFGREFSARLRFLYGGSVKPDSMPAFLEEEEIDGVLVGGASLDIEQFTAIIDITADLRGNND</sequence>
<name>A0A101FGV8_9THEO</name>
<comment type="pathway">
    <text evidence="1 9 10">Carbohydrate degradation; glycolysis; D-glyceraldehyde 3-phosphate from glycerone phosphate: step 1/1.</text>
</comment>
<proteinExistence type="inferred from homology"/>
<dbReference type="CDD" id="cd00311">
    <property type="entry name" value="TIM"/>
    <property type="match status" value="1"/>
</dbReference>
<feature type="binding site" evidence="9">
    <location>
        <position position="169"/>
    </location>
    <ligand>
        <name>substrate</name>
    </ligand>
</feature>
<dbReference type="Pfam" id="PF00121">
    <property type="entry name" value="TIM"/>
    <property type="match status" value="1"/>
</dbReference>
<comment type="pathway">
    <text evidence="9 10">Carbohydrate biosynthesis; gluconeogenesis.</text>
</comment>
<dbReference type="Proteomes" id="UP000053326">
    <property type="component" value="Unassembled WGS sequence"/>
</dbReference>
<gene>
    <name evidence="9" type="primary">tpiA</name>
    <name evidence="11" type="ORF">XD66_0467</name>
</gene>
<dbReference type="PROSITE" id="PS51440">
    <property type="entry name" value="TIM_2"/>
    <property type="match status" value="1"/>
</dbReference>
<evidence type="ECO:0000313" key="11">
    <source>
        <dbReference type="EMBL" id="KUK36828.1"/>
    </source>
</evidence>
<dbReference type="EC" id="5.3.1.1" evidence="3 9"/>
<dbReference type="FunFam" id="3.20.20.70:FF:000016">
    <property type="entry name" value="Triosephosphate isomerase"/>
    <property type="match status" value="1"/>
</dbReference>
<dbReference type="NCBIfam" id="TIGR00419">
    <property type="entry name" value="tim"/>
    <property type="match status" value="1"/>
</dbReference>
<keyword evidence="8 9" id="KW-0413">Isomerase</keyword>
<dbReference type="HAMAP" id="MF_00147_B">
    <property type="entry name" value="TIM_B"/>
    <property type="match status" value="1"/>
</dbReference>
<evidence type="ECO:0000313" key="12">
    <source>
        <dbReference type="Proteomes" id="UP000053326"/>
    </source>
</evidence>
<evidence type="ECO:0000256" key="2">
    <source>
        <dbReference type="ARBA" id="ARBA00007422"/>
    </source>
</evidence>
<comment type="similarity">
    <text evidence="2 9 10">Belongs to the triosephosphate isomerase family.</text>
</comment>
<protein>
    <recommendedName>
        <fullName evidence="4 9">Triosephosphate isomerase</fullName>
        <shortName evidence="9">TIM</shortName>
        <shortName evidence="9">TPI</shortName>
        <ecNumber evidence="3 9">5.3.1.1</ecNumber>
    </recommendedName>
    <alternativeName>
        <fullName evidence="9">Triose-phosphate isomerase</fullName>
    </alternativeName>
</protein>
<feature type="binding site" evidence="9">
    <location>
        <begin position="5"/>
        <end position="7"/>
    </location>
    <ligand>
        <name>substrate</name>
    </ligand>
</feature>
<dbReference type="Gene3D" id="3.20.20.70">
    <property type="entry name" value="Aldolase class I"/>
    <property type="match status" value="1"/>
</dbReference>
<evidence type="ECO:0000256" key="9">
    <source>
        <dbReference type="HAMAP-Rule" id="MF_00147"/>
    </source>
</evidence>
<dbReference type="InterPro" id="IPR022896">
    <property type="entry name" value="TrioseP_Isoase_bac/euk"/>
</dbReference>
<accession>A0A101FGV8</accession>
<dbReference type="PROSITE" id="PS00171">
    <property type="entry name" value="TIM_1"/>
    <property type="match status" value="1"/>
</dbReference>
<dbReference type="GO" id="GO:0006094">
    <property type="term" value="P:gluconeogenesis"/>
    <property type="evidence" value="ECO:0007669"/>
    <property type="project" value="UniProtKB-UniRule"/>
</dbReference>
<feature type="active site" description="Electrophile" evidence="9">
    <location>
        <position position="91"/>
    </location>
</feature>
<comment type="caution">
    <text evidence="11">The sequence shown here is derived from an EMBL/GenBank/DDBJ whole genome shotgun (WGS) entry which is preliminary data.</text>
</comment>
<dbReference type="GO" id="GO:0004807">
    <property type="term" value="F:triose-phosphate isomerase activity"/>
    <property type="evidence" value="ECO:0007669"/>
    <property type="project" value="UniProtKB-UniRule"/>
</dbReference>
<dbReference type="InterPro" id="IPR020861">
    <property type="entry name" value="Triosephosphate_isomerase_AS"/>
</dbReference>
<evidence type="ECO:0000256" key="4">
    <source>
        <dbReference type="ARBA" id="ARBA00019397"/>
    </source>
</evidence>
<dbReference type="InterPro" id="IPR000652">
    <property type="entry name" value="Triosephosphate_isomerase"/>
</dbReference>